<dbReference type="EMBL" id="OCNJ01000001">
    <property type="protein sequence ID" value="SOD91111.1"/>
    <property type="molecule type" value="Genomic_DNA"/>
</dbReference>
<evidence type="ECO:0000313" key="2">
    <source>
        <dbReference type="Proteomes" id="UP000219621"/>
    </source>
</evidence>
<accession>A0A286G6D8</accession>
<dbReference type="AlphaFoldDB" id="A0A286G6D8"/>
<gene>
    <name evidence="1" type="ORF">SAMN05421508_101814</name>
</gene>
<name>A0A286G6D8_9PROT</name>
<evidence type="ECO:0000313" key="1">
    <source>
        <dbReference type="EMBL" id="SOD91111.1"/>
    </source>
</evidence>
<dbReference type="RefSeq" id="WP_097277668.1">
    <property type="nucleotide sequence ID" value="NZ_OCNJ01000001.1"/>
</dbReference>
<proteinExistence type="predicted"/>
<dbReference type="Proteomes" id="UP000219621">
    <property type="component" value="Unassembled WGS sequence"/>
</dbReference>
<organism evidence="1 2">
    <name type="scientific">Caenispirillum bisanense</name>
    <dbReference type="NCBI Taxonomy" id="414052"/>
    <lineage>
        <taxon>Bacteria</taxon>
        <taxon>Pseudomonadati</taxon>
        <taxon>Pseudomonadota</taxon>
        <taxon>Alphaproteobacteria</taxon>
        <taxon>Rhodospirillales</taxon>
        <taxon>Novispirillaceae</taxon>
        <taxon>Caenispirillum</taxon>
    </lineage>
</organism>
<keyword evidence="2" id="KW-1185">Reference proteome</keyword>
<sequence>MTATPPPTGPTPPPSSYGPPPILKAVVIGLIAGAVSLSLELTLGGAEPEPWRSLGLAFGLGAGYFAYETWLRRRRKMLAEGQNPDGPTRTGS</sequence>
<reference evidence="2" key="1">
    <citation type="submission" date="2017-09" db="EMBL/GenBank/DDBJ databases">
        <authorList>
            <person name="Varghese N."/>
            <person name="Submissions S."/>
        </authorList>
    </citation>
    <scope>NUCLEOTIDE SEQUENCE [LARGE SCALE GENOMIC DNA]</scope>
    <source>
        <strain evidence="2">USBA 140</strain>
    </source>
</reference>
<protein>
    <submittedName>
        <fullName evidence="1">Uncharacterized protein</fullName>
    </submittedName>
</protein>